<dbReference type="CDD" id="cd11063">
    <property type="entry name" value="CYP52"/>
    <property type="match status" value="1"/>
</dbReference>
<evidence type="ECO:0000256" key="5">
    <source>
        <dbReference type="ARBA" id="ARBA00023002"/>
    </source>
</evidence>
<sequence length="509" mass="57408">MILYAAISLLLGAFVFRWISHNAKRICTVNGRRCEDPPMRPEPWYTFGLRGQLATVKASKAQRLPLRMVQMCDALGETWAYSLFGTRTIITRDQRNIQAVLATQFDDFGLATDRDAMHALLGTEAIFTQNGPAWSKSRALLRPSFDRAAVADLDRLEIFFTRMKQRIEETIPADRCMDMQTMYQKLTMDASSDFLLGNAVGALEEEGKDDGSGLAVQTFTGAFDVAQSVIAIRWALSNLYWVYNPRFFRDACSIVHTQVQRYVKRAIQLRTAGTPQDGKKKRYVFMEVLSESSQDPRVLQDQVLSVMLAGRDTTASLLSWTTLCLARHPEAQKKLRQAIRETIGDRIPTQAELRSITYLRWVLHEVLRLYPPLHANTRCATKYTTLPYGGGADGSSPIALAPGEKVIYSLFALHRRKDLYGDDADSFRPERWGEERVRKIGWGWLPFNGGPRICLGQQMALTHASYFVARMLQTFAVLEEDPKVVGQPVTFDAKITMYSGNGVGVRLVL</sequence>
<dbReference type="InterPro" id="IPR017972">
    <property type="entry name" value="Cyt_P450_CS"/>
</dbReference>
<evidence type="ECO:0000313" key="12">
    <source>
        <dbReference type="Proteomes" id="UP000326924"/>
    </source>
</evidence>
<dbReference type="AlphaFoldDB" id="A0A5J5EEL6"/>
<reference evidence="11 12" key="1">
    <citation type="submission" date="2019-09" db="EMBL/GenBank/DDBJ databases">
        <title>Draft genome of the ectomycorrhizal ascomycete Sphaerosporella brunnea.</title>
        <authorList>
            <consortium name="DOE Joint Genome Institute"/>
            <person name="Benucci G.M."/>
            <person name="Marozzi G."/>
            <person name="Antonielli L."/>
            <person name="Sanchez S."/>
            <person name="Marco P."/>
            <person name="Wang X."/>
            <person name="Falini L.B."/>
            <person name="Barry K."/>
            <person name="Haridas S."/>
            <person name="Lipzen A."/>
            <person name="Labutti K."/>
            <person name="Grigoriev I.V."/>
            <person name="Murat C."/>
            <person name="Martin F."/>
            <person name="Albertini E."/>
            <person name="Donnini D."/>
            <person name="Bonito G."/>
        </authorList>
    </citation>
    <scope>NUCLEOTIDE SEQUENCE [LARGE SCALE GENOMIC DNA]</scope>
    <source>
        <strain evidence="11 12">Sb_GMNB300</strain>
    </source>
</reference>
<evidence type="ECO:0000256" key="7">
    <source>
        <dbReference type="ARBA" id="ARBA00023033"/>
    </source>
</evidence>
<keyword evidence="3 8" id="KW-0349">Heme</keyword>
<evidence type="ECO:0000256" key="10">
    <source>
        <dbReference type="SAM" id="SignalP"/>
    </source>
</evidence>
<dbReference type="PANTHER" id="PTHR24287:SF1">
    <property type="entry name" value="P450, PUTATIVE (EUROFUNG)-RELATED"/>
    <property type="match status" value="1"/>
</dbReference>
<gene>
    <name evidence="11" type="ORF">FN846DRAFT_913595</name>
</gene>
<dbReference type="GO" id="GO:0016705">
    <property type="term" value="F:oxidoreductase activity, acting on paired donors, with incorporation or reduction of molecular oxygen"/>
    <property type="evidence" value="ECO:0007669"/>
    <property type="project" value="InterPro"/>
</dbReference>
<dbReference type="PRINTS" id="PR00463">
    <property type="entry name" value="EP450I"/>
</dbReference>
<keyword evidence="7 9" id="KW-0503">Monooxygenase</keyword>
<dbReference type="EMBL" id="VXIS01000396">
    <property type="protein sequence ID" value="KAA8893840.1"/>
    <property type="molecule type" value="Genomic_DNA"/>
</dbReference>
<keyword evidence="6 8" id="KW-0408">Iron</keyword>
<dbReference type="SUPFAM" id="SSF48264">
    <property type="entry name" value="Cytochrome P450"/>
    <property type="match status" value="1"/>
</dbReference>
<keyword evidence="10" id="KW-0732">Signal</keyword>
<evidence type="ECO:0000256" key="3">
    <source>
        <dbReference type="ARBA" id="ARBA00022617"/>
    </source>
</evidence>
<comment type="similarity">
    <text evidence="2 9">Belongs to the cytochrome P450 family.</text>
</comment>
<dbReference type="InterPro" id="IPR047146">
    <property type="entry name" value="Cyt_P450_E_CYP52_fungi"/>
</dbReference>
<organism evidence="11 12">
    <name type="scientific">Sphaerosporella brunnea</name>
    <dbReference type="NCBI Taxonomy" id="1250544"/>
    <lineage>
        <taxon>Eukaryota</taxon>
        <taxon>Fungi</taxon>
        <taxon>Dikarya</taxon>
        <taxon>Ascomycota</taxon>
        <taxon>Pezizomycotina</taxon>
        <taxon>Pezizomycetes</taxon>
        <taxon>Pezizales</taxon>
        <taxon>Pyronemataceae</taxon>
        <taxon>Sphaerosporella</taxon>
    </lineage>
</organism>
<evidence type="ECO:0000313" key="11">
    <source>
        <dbReference type="EMBL" id="KAA8893840.1"/>
    </source>
</evidence>
<dbReference type="InterPro" id="IPR001128">
    <property type="entry name" value="Cyt_P450"/>
</dbReference>
<dbReference type="Gene3D" id="1.10.630.10">
    <property type="entry name" value="Cytochrome P450"/>
    <property type="match status" value="1"/>
</dbReference>
<comment type="caution">
    <text evidence="11">The sequence shown here is derived from an EMBL/GenBank/DDBJ whole genome shotgun (WGS) entry which is preliminary data.</text>
</comment>
<dbReference type="PANTHER" id="PTHR24287">
    <property type="entry name" value="P450, PUTATIVE (EUROFUNG)-RELATED"/>
    <property type="match status" value="1"/>
</dbReference>
<feature type="binding site" description="axial binding residue" evidence="8">
    <location>
        <position position="454"/>
    </location>
    <ligand>
        <name>heme</name>
        <dbReference type="ChEBI" id="CHEBI:30413"/>
    </ligand>
    <ligandPart>
        <name>Fe</name>
        <dbReference type="ChEBI" id="CHEBI:18248"/>
    </ligandPart>
</feature>
<dbReference type="InParanoid" id="A0A5J5EEL6"/>
<evidence type="ECO:0000256" key="8">
    <source>
        <dbReference type="PIRSR" id="PIRSR602401-1"/>
    </source>
</evidence>
<dbReference type="Proteomes" id="UP000326924">
    <property type="component" value="Unassembled WGS sequence"/>
</dbReference>
<evidence type="ECO:0000256" key="9">
    <source>
        <dbReference type="RuleBase" id="RU000461"/>
    </source>
</evidence>
<feature type="chain" id="PRO_5023803418" evidence="10">
    <location>
        <begin position="24"/>
        <end position="509"/>
    </location>
</feature>
<feature type="signal peptide" evidence="10">
    <location>
        <begin position="1"/>
        <end position="23"/>
    </location>
</feature>
<evidence type="ECO:0000256" key="2">
    <source>
        <dbReference type="ARBA" id="ARBA00010617"/>
    </source>
</evidence>
<protein>
    <submittedName>
        <fullName evidence="11">Putative cytochrome P450 alkane hydroxylase</fullName>
    </submittedName>
</protein>
<dbReference type="InterPro" id="IPR036396">
    <property type="entry name" value="Cyt_P450_sf"/>
</dbReference>
<dbReference type="PROSITE" id="PS00086">
    <property type="entry name" value="CYTOCHROME_P450"/>
    <property type="match status" value="1"/>
</dbReference>
<dbReference type="Pfam" id="PF00067">
    <property type="entry name" value="p450"/>
    <property type="match status" value="1"/>
</dbReference>
<dbReference type="InterPro" id="IPR002401">
    <property type="entry name" value="Cyt_P450_E_grp-I"/>
</dbReference>
<dbReference type="OrthoDB" id="1470350at2759"/>
<comment type="cofactor">
    <cofactor evidence="1 8">
        <name>heme</name>
        <dbReference type="ChEBI" id="CHEBI:30413"/>
    </cofactor>
</comment>
<dbReference type="PRINTS" id="PR00385">
    <property type="entry name" value="P450"/>
</dbReference>
<name>A0A5J5EEL6_9PEZI</name>
<dbReference type="GO" id="GO:0005506">
    <property type="term" value="F:iron ion binding"/>
    <property type="evidence" value="ECO:0007669"/>
    <property type="project" value="InterPro"/>
</dbReference>
<evidence type="ECO:0000256" key="6">
    <source>
        <dbReference type="ARBA" id="ARBA00023004"/>
    </source>
</evidence>
<keyword evidence="12" id="KW-1185">Reference proteome</keyword>
<keyword evidence="4 8" id="KW-0479">Metal-binding</keyword>
<proteinExistence type="inferred from homology"/>
<keyword evidence="5 9" id="KW-0560">Oxidoreductase</keyword>
<evidence type="ECO:0000256" key="4">
    <source>
        <dbReference type="ARBA" id="ARBA00022723"/>
    </source>
</evidence>
<accession>A0A5J5EEL6</accession>
<evidence type="ECO:0000256" key="1">
    <source>
        <dbReference type="ARBA" id="ARBA00001971"/>
    </source>
</evidence>
<dbReference type="GO" id="GO:0020037">
    <property type="term" value="F:heme binding"/>
    <property type="evidence" value="ECO:0007669"/>
    <property type="project" value="InterPro"/>
</dbReference>
<dbReference type="GO" id="GO:0004497">
    <property type="term" value="F:monooxygenase activity"/>
    <property type="evidence" value="ECO:0007669"/>
    <property type="project" value="UniProtKB-KW"/>
</dbReference>